<dbReference type="RefSeq" id="WP_073211649.1">
    <property type="nucleotide sequence ID" value="NZ_BANC01000010.1"/>
</dbReference>
<dbReference type="Proteomes" id="UP000032668">
    <property type="component" value="Unassembled WGS sequence"/>
</dbReference>
<comment type="caution">
    <text evidence="1">The sequence shown here is derived from an EMBL/GenBank/DDBJ whole genome shotgun (WGS) entry which is preliminary data.</text>
</comment>
<evidence type="ECO:0000313" key="2">
    <source>
        <dbReference type="Proteomes" id="UP000032668"/>
    </source>
</evidence>
<gene>
    <name evidence="1" type="ORF">Aam_010_052</name>
</gene>
<name>A0A0D6PDC6_9PROT</name>
<proteinExistence type="predicted"/>
<dbReference type="EMBL" id="BANC01000010">
    <property type="protein sequence ID" value="GAN78874.1"/>
    <property type="molecule type" value="Genomic_DNA"/>
</dbReference>
<accession>A0A0D6PDC6</accession>
<keyword evidence="2" id="KW-1185">Reference proteome</keyword>
<dbReference type="OrthoDB" id="109506at2"/>
<reference evidence="1 2" key="1">
    <citation type="submission" date="2012-11" db="EMBL/GenBank/DDBJ databases">
        <title>Whole genome sequence of Acidocella aminolytica 101 = DSM 11237.</title>
        <authorList>
            <person name="Azuma Y."/>
            <person name="Higashiura N."/>
            <person name="Hirakawa H."/>
            <person name="Matsushita K."/>
        </authorList>
    </citation>
    <scope>NUCLEOTIDE SEQUENCE [LARGE SCALE GENOMIC DNA]</scope>
    <source>
        <strain evidence="2">101 / DSM 11237</strain>
    </source>
</reference>
<evidence type="ECO:0000313" key="1">
    <source>
        <dbReference type="EMBL" id="GAN78874.1"/>
    </source>
</evidence>
<organism evidence="1 2">
    <name type="scientific">Acidocella aminolytica 101 = DSM 11237</name>
    <dbReference type="NCBI Taxonomy" id="1120923"/>
    <lineage>
        <taxon>Bacteria</taxon>
        <taxon>Pseudomonadati</taxon>
        <taxon>Pseudomonadota</taxon>
        <taxon>Alphaproteobacteria</taxon>
        <taxon>Acetobacterales</taxon>
        <taxon>Acidocellaceae</taxon>
        <taxon>Acidocella</taxon>
    </lineage>
</organism>
<sequence>MLTLSKLAFGVVLAAWQPSTGLPNPSMTPGAINTHVTQSNIGTTICVRGWTRKVRPPEYYTEKLKRSQIRAYRYEDRRLGDYEEDHLIPLELGGSPTSPQNLWPEPHYVPGNLGSHSKDRLENRLHKLVCRGDLSLNNARHAIASDWVAAYKRYMSSSY</sequence>
<dbReference type="AlphaFoldDB" id="A0A0D6PDC6"/>
<protein>
    <submittedName>
        <fullName evidence="1">Uncharacterized protein</fullName>
    </submittedName>
</protein>